<organism evidence="1 2">
    <name type="scientific">Pseudomonas indica</name>
    <dbReference type="NCBI Taxonomy" id="137658"/>
    <lineage>
        <taxon>Bacteria</taxon>
        <taxon>Pseudomonadati</taxon>
        <taxon>Pseudomonadota</taxon>
        <taxon>Gammaproteobacteria</taxon>
        <taxon>Pseudomonadales</taxon>
        <taxon>Pseudomonadaceae</taxon>
        <taxon>Pseudomonas</taxon>
    </lineage>
</organism>
<protein>
    <recommendedName>
        <fullName evidence="3">DUF3077 domain-containing protein</fullName>
    </recommendedName>
</protein>
<dbReference type="EMBL" id="FNFD01000003">
    <property type="protein sequence ID" value="SDJ94401.1"/>
    <property type="molecule type" value="Genomic_DNA"/>
</dbReference>
<dbReference type="InterPro" id="IPR021427">
    <property type="entry name" value="DUF3077"/>
</dbReference>
<dbReference type="Pfam" id="PF11275">
    <property type="entry name" value="DUF3077"/>
    <property type="match status" value="1"/>
</dbReference>
<dbReference type="AlphaFoldDB" id="A0A1G8XV63"/>
<dbReference type="Proteomes" id="UP000198706">
    <property type="component" value="Unassembled WGS sequence"/>
</dbReference>
<evidence type="ECO:0008006" key="3">
    <source>
        <dbReference type="Google" id="ProtNLM"/>
    </source>
</evidence>
<evidence type="ECO:0000313" key="1">
    <source>
        <dbReference type="EMBL" id="SDJ94401.1"/>
    </source>
</evidence>
<keyword evidence="2" id="KW-1185">Reference proteome</keyword>
<sequence length="89" mass="9441">MRSECVHTQPVAFHRCNDGAHHLFNVQPDVPAHAALECACLLLDAAEELAVQATSTGSEQLGYACGYLIEMARAAMQACLESDAGPKAL</sequence>
<evidence type="ECO:0000313" key="2">
    <source>
        <dbReference type="Proteomes" id="UP000198706"/>
    </source>
</evidence>
<accession>A0A1G8XV63</accession>
<name>A0A1G8XV63_9PSED</name>
<gene>
    <name evidence="1" type="ORF">SAMN05216186_103300</name>
</gene>
<reference evidence="1 2" key="1">
    <citation type="submission" date="2016-10" db="EMBL/GenBank/DDBJ databases">
        <authorList>
            <person name="de Groot N.N."/>
        </authorList>
    </citation>
    <scope>NUCLEOTIDE SEQUENCE [LARGE SCALE GENOMIC DNA]</scope>
    <source>
        <strain evidence="1 2">JCM 21544</strain>
    </source>
</reference>
<proteinExistence type="predicted"/>
<dbReference type="RefSeq" id="WP_084333914.1">
    <property type="nucleotide sequence ID" value="NZ_CBKZNZ010000022.1"/>
</dbReference>